<keyword evidence="1" id="KW-0479">Metal-binding</keyword>
<dbReference type="EMBL" id="ACIL03000013">
    <property type="protein sequence ID" value="ESL02767.1"/>
    <property type="molecule type" value="Genomic_DNA"/>
</dbReference>
<dbReference type="SUPFAM" id="SSF46785">
    <property type="entry name" value="Winged helix' DNA-binding domain"/>
    <property type="match status" value="1"/>
</dbReference>
<keyword evidence="1" id="KW-0533">Nickel</keyword>
<reference evidence="4 5" key="1">
    <citation type="submission" date="2013-06" db="EMBL/GenBank/DDBJ databases">
        <authorList>
            <person name="Weinstock G."/>
            <person name="Sodergren E."/>
            <person name="Clifton S."/>
            <person name="Fulton L."/>
            <person name="Fulton B."/>
            <person name="Courtney L."/>
            <person name="Fronick C."/>
            <person name="Harrison M."/>
            <person name="Strong C."/>
            <person name="Farmer C."/>
            <person name="Delahaunty K."/>
            <person name="Markovic C."/>
            <person name="Hall O."/>
            <person name="Minx P."/>
            <person name="Tomlinson C."/>
            <person name="Mitreva M."/>
            <person name="Nelson J."/>
            <person name="Hou S."/>
            <person name="Wollam A."/>
            <person name="Pepin K.H."/>
            <person name="Johnson M."/>
            <person name="Bhonagiri V."/>
            <person name="Nash W.E."/>
            <person name="Warren W."/>
            <person name="Chinwalla A."/>
            <person name="Mardis E.R."/>
            <person name="Wilson R.K."/>
        </authorList>
    </citation>
    <scope>NUCLEOTIDE SEQUENCE [LARGE SCALE GENOMIC DNA]</scope>
    <source>
        <strain evidence="4 5">ATCC 51271</strain>
    </source>
</reference>
<dbReference type="Pfam" id="PF08279">
    <property type="entry name" value="HTH_11"/>
    <property type="match status" value="1"/>
</dbReference>
<feature type="binding site" evidence="1">
    <location>
        <position position="77"/>
    </location>
    <ligand>
        <name>Ni(2+)</name>
        <dbReference type="ChEBI" id="CHEBI:49786"/>
    </ligand>
</feature>
<evidence type="ECO:0000259" key="3">
    <source>
        <dbReference type="Pfam" id="PF08279"/>
    </source>
</evidence>
<feature type="binding site" evidence="1">
    <location>
        <position position="85"/>
    </location>
    <ligand>
        <name>Ni(2+)</name>
        <dbReference type="ChEBI" id="CHEBI:49786"/>
    </ligand>
</feature>
<dbReference type="InterPro" id="IPR013196">
    <property type="entry name" value="HTH_11"/>
</dbReference>
<dbReference type="eggNOG" id="COG1827">
    <property type="taxonomic scope" value="Bacteria"/>
</dbReference>
<dbReference type="InterPro" id="IPR035922">
    <property type="entry name" value="3H_dom_sf"/>
</dbReference>
<dbReference type="PANTHER" id="PTHR40068">
    <property type="entry name" value="TRANSCRIPTION REPRESSOR NIAR-RELATED"/>
    <property type="match status" value="1"/>
</dbReference>
<evidence type="ECO:0000313" key="5">
    <source>
        <dbReference type="Proteomes" id="UP000018227"/>
    </source>
</evidence>
<dbReference type="GO" id="GO:0046872">
    <property type="term" value="F:metal ion binding"/>
    <property type="evidence" value="ECO:0007669"/>
    <property type="project" value="UniProtKB-KW"/>
</dbReference>
<dbReference type="PANTHER" id="PTHR40068:SF1">
    <property type="entry name" value="TRANSCRIPTION REPRESSOR NIAR-RELATED"/>
    <property type="match status" value="1"/>
</dbReference>
<protein>
    <submittedName>
        <fullName evidence="4">3H domain protein</fullName>
    </submittedName>
</protein>
<gene>
    <name evidence="4" type="ORF">GCWU0000282_001637</name>
</gene>
<dbReference type="STRING" id="592026.GCWU0000282_001637"/>
<dbReference type="InterPro" id="IPR036388">
    <property type="entry name" value="WH-like_DNA-bd_sf"/>
</dbReference>
<dbReference type="Proteomes" id="UP000018227">
    <property type="component" value="Unassembled WGS sequence"/>
</dbReference>
<comment type="caution">
    <text evidence="4">The sequence shown here is derived from an EMBL/GenBank/DDBJ whole genome shotgun (WGS) entry which is preliminary data.</text>
</comment>
<dbReference type="RefSeq" id="WP_023354509.1">
    <property type="nucleotide sequence ID" value="NZ_KI535368.1"/>
</dbReference>
<name>V2Y3U9_9FIRM</name>
<feature type="binding site" evidence="1">
    <location>
        <position position="146"/>
    </location>
    <ligand>
        <name>Ni(2+)</name>
        <dbReference type="ChEBI" id="CHEBI:49786"/>
    </ligand>
</feature>
<keyword evidence="5" id="KW-1185">Reference proteome</keyword>
<dbReference type="PIRSF" id="PIRSF037847">
    <property type="entry name" value="NiaR"/>
    <property type="match status" value="1"/>
</dbReference>
<feature type="domain" description="Helix-turn-helix type 11" evidence="3">
    <location>
        <begin position="9"/>
        <end position="62"/>
    </location>
</feature>
<dbReference type="InterPro" id="IPR036390">
    <property type="entry name" value="WH_DNA-bd_sf"/>
</dbReference>
<sequence>MQSLKGVERRNRIVEILTSSEEPVPGGTLALKLGVSRQVIVTDIAIIRTKFPDLTATRNGYILSGNTGNRRIFKVRHDDEDIEDELTCIVDLGGTILDVFVEHRVYGTISVPLDISSRRDITNFMNDLKSGVSTPLKNITHGYHFHTVEAHSVKIIDEIENMLKEKGYLIEAMSSQNIWKPKSYKEM</sequence>
<dbReference type="AlphaFoldDB" id="V2Y3U9"/>
<dbReference type="Gene3D" id="3.30.1340.20">
    <property type="entry name" value="3H domain"/>
    <property type="match status" value="1"/>
</dbReference>
<dbReference type="Pfam" id="PF02829">
    <property type="entry name" value="3H"/>
    <property type="match status" value="1"/>
</dbReference>
<feature type="domain" description="3H" evidence="2">
    <location>
        <begin position="74"/>
        <end position="169"/>
    </location>
</feature>
<feature type="binding site" evidence="1">
    <location>
        <position position="144"/>
    </location>
    <ligand>
        <name>Ni(2+)</name>
        <dbReference type="ChEBI" id="CHEBI:49786"/>
    </ligand>
</feature>
<dbReference type="HOGENOM" id="CLU_108798_0_0_9"/>
<dbReference type="Gene3D" id="1.10.10.10">
    <property type="entry name" value="Winged helix-like DNA-binding domain superfamily/Winged helix DNA-binding domain"/>
    <property type="match status" value="1"/>
</dbReference>
<dbReference type="OrthoDB" id="9792661at2"/>
<accession>V2Y3U9</accession>
<proteinExistence type="predicted"/>
<evidence type="ECO:0000313" key="4">
    <source>
        <dbReference type="EMBL" id="ESL02767.1"/>
    </source>
</evidence>
<dbReference type="SUPFAM" id="SSF75500">
    <property type="entry name" value="Putative transcriptional regulator TM1602, C-terminal domain"/>
    <property type="match status" value="1"/>
</dbReference>
<evidence type="ECO:0000259" key="2">
    <source>
        <dbReference type="Pfam" id="PF02829"/>
    </source>
</evidence>
<dbReference type="InterPro" id="IPR026043">
    <property type="entry name" value="NadR"/>
</dbReference>
<organism evidence="4 5">
    <name type="scientific">Catonella morbi ATCC 51271</name>
    <dbReference type="NCBI Taxonomy" id="592026"/>
    <lineage>
        <taxon>Bacteria</taxon>
        <taxon>Bacillati</taxon>
        <taxon>Bacillota</taxon>
        <taxon>Clostridia</taxon>
        <taxon>Lachnospirales</taxon>
        <taxon>Lachnospiraceae</taxon>
        <taxon>Catonella</taxon>
    </lineage>
</organism>
<dbReference type="InterPro" id="IPR004173">
    <property type="entry name" value="3H_domain"/>
</dbReference>
<evidence type="ECO:0000256" key="1">
    <source>
        <dbReference type="PIRSR" id="PIRSR037847-1"/>
    </source>
</evidence>